<dbReference type="HAMAP" id="MF_01867">
    <property type="entry name" value="BshC"/>
    <property type="match status" value="1"/>
</dbReference>
<comment type="similarity">
    <text evidence="2">Belongs to the BshC family.</text>
</comment>
<comment type="caution">
    <text evidence="5">The sequence shown here is derived from an EMBL/GenBank/DDBJ whole genome shotgun (WGS) entry which is preliminary data.</text>
</comment>
<dbReference type="InterPro" id="IPR055399">
    <property type="entry name" value="CC_BshC"/>
</dbReference>
<dbReference type="EC" id="6.-.-.-" evidence="2"/>
<evidence type="ECO:0000313" key="5">
    <source>
        <dbReference type="EMBL" id="MBB4077899.1"/>
    </source>
</evidence>
<accession>A0A840E7Y0</accession>
<dbReference type="EMBL" id="JACIFF010000001">
    <property type="protein sequence ID" value="MBB4077899.1"/>
    <property type="molecule type" value="Genomic_DNA"/>
</dbReference>
<evidence type="ECO:0000256" key="1">
    <source>
        <dbReference type="ARBA" id="ARBA00022598"/>
    </source>
</evidence>
<dbReference type="PIRSF" id="PIRSF012535">
    <property type="entry name" value="UCP012535"/>
    <property type="match status" value="1"/>
</dbReference>
<dbReference type="InterPro" id="IPR055398">
    <property type="entry name" value="Rossmann-like_BshC"/>
</dbReference>
<keyword evidence="1 2" id="KW-0436">Ligase</keyword>
<feature type="domain" description="Bacillithiol biosynthesis BshC C-terminal coiled-coil" evidence="4">
    <location>
        <begin position="376"/>
        <end position="525"/>
    </location>
</feature>
<sequence>MKIERIPFVEVPQFSKRDVAYATGSEDLKPFYNYPVSLEAFREVIRDKTRDNTDRDLLVDTLEQQYADLGLAGEAPANLQLLRSRQTFTVITAHQPSLFTGPLYYVLKICSAINLARQLNEAYPEQQFVPVFISGAEDHDFEEVNHTYLYGNRIEWENEGAGPVGKRLSDTLGSALEQLKEILGDRETARSVYARIERAYTSHETYGMGALALVHELFGKHGVVVADMSHRPFKEAFRHIMERELFDSVSQPLIEEAQRQLEALGYSGQAHARDINLFYLTEKPAGRNRIVREGERFRILDTDLEFSTDEMRRELQDHPERFSPNVVMRPLYQELIFPNLAYIGGGGEIAYWLERKQQFAAFGINFPMLVRRNSALWIDRGNQKKLDKLGLDYRALFRDADLIIRDYVAEQSENELSLADELAKLESLFRGIAEKAERIDPTLAKAVMGEHARQAKAVENLEGRIRRTEKQRFETAMNQIRGLRDKLFPANGLQERYDNFLNFYLQEGEQLFEVLIEELDPLQDGLVVVMPD</sequence>
<evidence type="ECO:0000259" key="3">
    <source>
        <dbReference type="Pfam" id="PF10079"/>
    </source>
</evidence>
<organism evidence="5 6">
    <name type="scientific">Neolewinella aquimaris</name>
    <dbReference type="NCBI Taxonomy" id="1835722"/>
    <lineage>
        <taxon>Bacteria</taxon>
        <taxon>Pseudomonadati</taxon>
        <taxon>Bacteroidota</taxon>
        <taxon>Saprospiria</taxon>
        <taxon>Saprospirales</taxon>
        <taxon>Lewinellaceae</taxon>
        <taxon>Neolewinella</taxon>
    </lineage>
</organism>
<dbReference type="NCBIfam" id="TIGR03998">
    <property type="entry name" value="thiol_BshC"/>
    <property type="match status" value="1"/>
</dbReference>
<dbReference type="Pfam" id="PF24850">
    <property type="entry name" value="CC_BshC"/>
    <property type="match status" value="1"/>
</dbReference>
<dbReference type="Pfam" id="PF10079">
    <property type="entry name" value="Rossmann-like_BshC"/>
    <property type="match status" value="1"/>
</dbReference>
<dbReference type="AlphaFoldDB" id="A0A840E7Y0"/>
<name>A0A840E7Y0_9BACT</name>
<evidence type="ECO:0000313" key="6">
    <source>
        <dbReference type="Proteomes" id="UP000576209"/>
    </source>
</evidence>
<feature type="domain" description="Bacillithiol biosynthesis BshC N-terminal Rossmann-like" evidence="3">
    <location>
        <begin position="1"/>
        <end position="373"/>
    </location>
</feature>
<dbReference type="GO" id="GO:0016874">
    <property type="term" value="F:ligase activity"/>
    <property type="evidence" value="ECO:0007669"/>
    <property type="project" value="UniProtKB-UniRule"/>
</dbReference>
<reference evidence="5 6" key="1">
    <citation type="submission" date="2020-08" db="EMBL/GenBank/DDBJ databases">
        <title>Genomic Encyclopedia of Type Strains, Phase IV (KMG-IV): sequencing the most valuable type-strain genomes for metagenomic binning, comparative biology and taxonomic classification.</title>
        <authorList>
            <person name="Goeker M."/>
        </authorList>
    </citation>
    <scope>NUCLEOTIDE SEQUENCE [LARGE SCALE GENOMIC DNA]</scope>
    <source>
        <strain evidence="5 6">DSM 105137</strain>
    </source>
</reference>
<gene>
    <name evidence="2" type="primary">bshC</name>
    <name evidence="5" type="ORF">GGR28_000500</name>
</gene>
<dbReference type="InterPro" id="IPR011199">
    <property type="entry name" value="Bacillithiol_biosynth_BshC"/>
</dbReference>
<protein>
    <recommendedName>
        <fullName evidence="2">Putative cysteine ligase BshC</fullName>
        <ecNumber evidence="2">6.-.-.-</ecNumber>
    </recommendedName>
</protein>
<evidence type="ECO:0000259" key="4">
    <source>
        <dbReference type="Pfam" id="PF24850"/>
    </source>
</evidence>
<dbReference type="Proteomes" id="UP000576209">
    <property type="component" value="Unassembled WGS sequence"/>
</dbReference>
<keyword evidence="6" id="KW-1185">Reference proteome</keyword>
<proteinExistence type="inferred from homology"/>
<dbReference type="RefSeq" id="WP_183494136.1">
    <property type="nucleotide sequence ID" value="NZ_JACIFF010000001.1"/>
</dbReference>
<evidence type="ECO:0000256" key="2">
    <source>
        <dbReference type="HAMAP-Rule" id="MF_01867"/>
    </source>
</evidence>